<protein>
    <submittedName>
        <fullName evidence="2">SHSP domain-containing protein</fullName>
    </submittedName>
</protein>
<dbReference type="WBParaSite" id="PS1159_v2.g15520.t1">
    <property type="protein sequence ID" value="PS1159_v2.g15520.t1"/>
    <property type="gene ID" value="PS1159_v2.g15520"/>
</dbReference>
<name>A0AC35FAG2_9BILA</name>
<sequence>MYFIRKYQLPADVNPQEISSSIDGSGRLTVEAPKRYQAIEGRERMIPIEGGSKRAQSRSSSYSPRDRERNDSGRGSLHESGKLFIIIQCLRDLH</sequence>
<dbReference type="Proteomes" id="UP000887580">
    <property type="component" value="Unplaced"/>
</dbReference>
<evidence type="ECO:0000313" key="1">
    <source>
        <dbReference type="Proteomes" id="UP000887580"/>
    </source>
</evidence>
<proteinExistence type="predicted"/>
<reference evidence="2" key="1">
    <citation type="submission" date="2022-11" db="UniProtKB">
        <authorList>
            <consortium name="WormBaseParasite"/>
        </authorList>
    </citation>
    <scope>IDENTIFICATION</scope>
</reference>
<accession>A0AC35FAG2</accession>
<organism evidence="1 2">
    <name type="scientific">Panagrolaimus sp. PS1159</name>
    <dbReference type="NCBI Taxonomy" id="55785"/>
    <lineage>
        <taxon>Eukaryota</taxon>
        <taxon>Metazoa</taxon>
        <taxon>Ecdysozoa</taxon>
        <taxon>Nematoda</taxon>
        <taxon>Chromadorea</taxon>
        <taxon>Rhabditida</taxon>
        <taxon>Tylenchina</taxon>
        <taxon>Panagrolaimomorpha</taxon>
        <taxon>Panagrolaimoidea</taxon>
        <taxon>Panagrolaimidae</taxon>
        <taxon>Panagrolaimus</taxon>
    </lineage>
</organism>
<evidence type="ECO:0000313" key="2">
    <source>
        <dbReference type="WBParaSite" id="PS1159_v2.g15520.t1"/>
    </source>
</evidence>